<dbReference type="InterPro" id="IPR023220">
    <property type="entry name" value="T4SS_VirB5-domain"/>
</dbReference>
<gene>
    <name evidence="2" type="primary">virB5</name>
</gene>
<feature type="chain" id="PRO_5003383118" evidence="1">
    <location>
        <begin position="19"/>
        <end position="145"/>
    </location>
</feature>
<evidence type="ECO:0000256" key="1">
    <source>
        <dbReference type="SAM" id="SignalP"/>
    </source>
</evidence>
<accession>F8QZI6</accession>
<dbReference type="Gene3D" id="1.20.58.430">
    <property type="entry name" value="Type IV secretion system, VirB5-domain"/>
    <property type="match status" value="1"/>
</dbReference>
<dbReference type="AlphaFoldDB" id="F8QZI6"/>
<evidence type="ECO:0000313" key="2">
    <source>
        <dbReference type="EMBL" id="AEH57990.1"/>
    </source>
</evidence>
<feature type="signal peptide" evidence="1">
    <location>
        <begin position="1"/>
        <end position="18"/>
    </location>
</feature>
<sequence>MKQYGLITLLSLSFISHATSQTTFDADEYYKNVLSSTQKLNTTKSSTAETVYESTTKTAEKIQEINNKLKSKENLKAEELQTLQIELSLLQVNLQKDALRLQSLAMMQEKDTKTKEEIREEYAQKKHEEIAKKLKEKLENSDVRL</sequence>
<dbReference type="Pfam" id="PF07996">
    <property type="entry name" value="T4SS"/>
    <property type="match status" value="1"/>
</dbReference>
<name>F8QZI6_9HYPH</name>
<keyword evidence="1" id="KW-0732">Signal</keyword>
<protein>
    <submittedName>
        <fullName evidence="2">VirB5</fullName>
    </submittedName>
</protein>
<organism evidence="2">
    <name type="scientific">Bartonella sp. P87</name>
    <dbReference type="NCBI Taxonomy" id="886281"/>
    <lineage>
        <taxon>Bacteria</taxon>
        <taxon>Pseudomonadati</taxon>
        <taxon>Pseudomonadota</taxon>
        <taxon>Alphaproteobacteria</taxon>
        <taxon>Hyphomicrobiales</taxon>
        <taxon>Bartonellaceae</taxon>
        <taxon>Bartonella</taxon>
    </lineage>
</organism>
<dbReference type="EMBL" id="HM450047">
    <property type="protein sequence ID" value="AEH57990.1"/>
    <property type="molecule type" value="Genomic_DNA"/>
</dbReference>
<reference evidence="2" key="1">
    <citation type="submission" date="2010-06" db="EMBL/GenBank/DDBJ databases">
        <title>VirB5 diversity of Bartonella spp. in rodents in NE Poland.</title>
        <authorList>
            <person name="Paziewska A."/>
            <person name="Harris P.D."/>
            <person name="Sinski E."/>
        </authorList>
    </citation>
    <scope>NUCLEOTIDE SEQUENCE</scope>
    <source>
        <strain evidence="2">P87</strain>
    </source>
</reference>
<proteinExistence type="predicted"/>
<dbReference type="InterPro" id="IPR014158">
    <property type="entry name" value="T4SS_VirB5"/>
</dbReference>
<dbReference type="SUPFAM" id="SSF101082">
    <property type="entry name" value="Typo IV secretion system protein TraC"/>
    <property type="match status" value="1"/>
</dbReference>